<proteinExistence type="predicted"/>
<dbReference type="InterPro" id="IPR024747">
    <property type="entry name" value="Pyridox_Oxase-rel"/>
</dbReference>
<gene>
    <name evidence="1" type="ORF">EHYA_05769</name>
</gene>
<reference evidence="1 2" key="1">
    <citation type="submission" date="2018-12" db="EMBL/GenBank/DDBJ databases">
        <title>Draft genome sequence of Embleya hyalina NBRC 13850T.</title>
        <authorList>
            <person name="Komaki H."/>
            <person name="Hosoyama A."/>
            <person name="Kimura A."/>
            <person name="Ichikawa N."/>
            <person name="Tamura T."/>
        </authorList>
    </citation>
    <scope>NUCLEOTIDE SEQUENCE [LARGE SCALE GENOMIC DNA]</scope>
    <source>
        <strain evidence="1 2">NBRC 13850</strain>
    </source>
</reference>
<sequence length="246" mass="26938">MPLTASPGPALLYYSKERFELVQRIFVMAEYPVTAATSPKRHRDRMRYDVDVVHAILDAGFMAHVSFTVGGRPQLIPLAFGRDGERLYLHTSSGGQLALAARASGTEGVPVAISVTHIDSVVLSRSAMHHSVDYRCVIAHGPLVHVTDPDEQLHAYRVIIDHLVPGRADDVRGPNPKENAQTTVLRLDLDEVAAKVRDHGLAEDPDDLDLPYYAGVVPLTTTRGPIRPDRADQDLPPYLATWLGAS</sequence>
<dbReference type="SUPFAM" id="SSF50475">
    <property type="entry name" value="FMN-binding split barrel"/>
    <property type="match status" value="1"/>
</dbReference>
<evidence type="ECO:0008006" key="3">
    <source>
        <dbReference type="Google" id="ProtNLM"/>
    </source>
</evidence>
<dbReference type="Gene3D" id="2.30.110.10">
    <property type="entry name" value="Electron Transport, Fmn-binding Protein, Chain A"/>
    <property type="match status" value="1"/>
</dbReference>
<dbReference type="PANTHER" id="PTHR34071:SF2">
    <property type="entry name" value="FLAVIN-NUCLEOTIDE-BINDING PROTEIN"/>
    <property type="match status" value="1"/>
</dbReference>
<dbReference type="PANTHER" id="PTHR34071">
    <property type="entry name" value="5-NITROIMIDAZOLE ANTIBIOTICS RESISTANCE PROTEIN, NIMA-FAMILY-RELATED PROTEIN-RELATED"/>
    <property type="match status" value="1"/>
</dbReference>
<name>A0A401YU27_9ACTN</name>
<keyword evidence="2" id="KW-1185">Reference proteome</keyword>
<dbReference type="AlphaFoldDB" id="A0A401YU27"/>
<dbReference type="Pfam" id="PF12900">
    <property type="entry name" value="Pyridox_ox_2"/>
    <property type="match status" value="1"/>
</dbReference>
<protein>
    <recommendedName>
        <fullName evidence="3">Flavin-nucleotide-binding protein</fullName>
    </recommendedName>
</protein>
<dbReference type="InterPro" id="IPR012349">
    <property type="entry name" value="Split_barrel_FMN-bd"/>
</dbReference>
<comment type="caution">
    <text evidence="1">The sequence shown here is derived from an EMBL/GenBank/DDBJ whole genome shotgun (WGS) entry which is preliminary data.</text>
</comment>
<accession>A0A401YU27</accession>
<evidence type="ECO:0000313" key="1">
    <source>
        <dbReference type="EMBL" id="GCD98069.1"/>
    </source>
</evidence>
<dbReference type="Proteomes" id="UP000286931">
    <property type="component" value="Unassembled WGS sequence"/>
</dbReference>
<evidence type="ECO:0000313" key="2">
    <source>
        <dbReference type="Proteomes" id="UP000286931"/>
    </source>
</evidence>
<dbReference type="EMBL" id="BIFH01000026">
    <property type="protein sequence ID" value="GCD98069.1"/>
    <property type="molecule type" value="Genomic_DNA"/>
</dbReference>
<organism evidence="1 2">
    <name type="scientific">Embleya hyalina</name>
    <dbReference type="NCBI Taxonomy" id="516124"/>
    <lineage>
        <taxon>Bacteria</taxon>
        <taxon>Bacillati</taxon>
        <taxon>Actinomycetota</taxon>
        <taxon>Actinomycetes</taxon>
        <taxon>Kitasatosporales</taxon>
        <taxon>Streptomycetaceae</taxon>
        <taxon>Embleya</taxon>
    </lineage>
</organism>